<name>A0A7S7SKZ0_PALFE</name>
<reference evidence="1 2" key="1">
    <citation type="submission" date="2020-10" db="EMBL/GenBank/DDBJ databases">
        <title>Complete genome sequence of Paludibaculum fermentans P105T, a facultatively anaerobic acidobacterium capable of dissimilatory Fe(III) reduction.</title>
        <authorList>
            <person name="Dedysh S.N."/>
            <person name="Beletsky A.V."/>
            <person name="Kulichevskaya I.S."/>
            <person name="Mardanov A.V."/>
            <person name="Ravin N.V."/>
        </authorList>
    </citation>
    <scope>NUCLEOTIDE SEQUENCE [LARGE SCALE GENOMIC DNA]</scope>
    <source>
        <strain evidence="1 2">P105</strain>
    </source>
</reference>
<gene>
    <name evidence="1" type="ORF">IRI77_36725</name>
</gene>
<proteinExistence type="predicted"/>
<dbReference type="EMBL" id="CP063849">
    <property type="protein sequence ID" value="QOY88223.1"/>
    <property type="molecule type" value="Genomic_DNA"/>
</dbReference>
<accession>A0A7S7SKZ0</accession>
<evidence type="ECO:0000313" key="1">
    <source>
        <dbReference type="EMBL" id="QOY88223.1"/>
    </source>
</evidence>
<organism evidence="1 2">
    <name type="scientific">Paludibaculum fermentans</name>
    <dbReference type="NCBI Taxonomy" id="1473598"/>
    <lineage>
        <taxon>Bacteria</taxon>
        <taxon>Pseudomonadati</taxon>
        <taxon>Acidobacteriota</taxon>
        <taxon>Terriglobia</taxon>
        <taxon>Bryobacterales</taxon>
        <taxon>Bryobacteraceae</taxon>
        <taxon>Paludibaculum</taxon>
    </lineage>
</organism>
<evidence type="ECO:0000313" key="2">
    <source>
        <dbReference type="Proteomes" id="UP000593892"/>
    </source>
</evidence>
<sequence>MRKLTQLWRAIEKVPGLTDIPAVWEVHCGDEFSLLRPHLRSTDVLGHRYPCPNPRDADCPRGIVDYGNGSFAAICRHPHRLCEDKVLTTSDALIHELDLASFFKPVAQALGLRWQQPALRFPGVWAIGVSSRANTRSQPAFLQVQARRTAFLEGVRRLLVEIDGPFLLVAPTERFRDVAVQEMIQARGIGFISLEAQIVVDDAGRFVAVDPVSSEDEQTVTPPTDRERVLNAFCQKYDIPKTKVADEAEVDPTDLYKWVRDELPRKSKKSARIEALLRRGIVKPTR</sequence>
<protein>
    <submittedName>
        <fullName evidence="1">Uncharacterized protein</fullName>
    </submittedName>
</protein>
<dbReference type="KEGG" id="pfer:IRI77_36725"/>
<keyword evidence="2" id="KW-1185">Reference proteome</keyword>
<dbReference type="AlphaFoldDB" id="A0A7S7SKZ0"/>
<dbReference type="Proteomes" id="UP000593892">
    <property type="component" value="Chromosome"/>
</dbReference>
<dbReference type="RefSeq" id="WP_194449886.1">
    <property type="nucleotide sequence ID" value="NZ_CP063849.1"/>
</dbReference>